<evidence type="ECO:0000313" key="3">
    <source>
        <dbReference type="EMBL" id="QNT64227.1"/>
    </source>
</evidence>
<feature type="transmembrane region" description="Helical" evidence="2">
    <location>
        <begin position="14"/>
        <end position="32"/>
    </location>
</feature>
<keyword evidence="2" id="KW-1133">Transmembrane helix</keyword>
<evidence type="ECO:0000313" key="4">
    <source>
        <dbReference type="Proteomes" id="UP000516446"/>
    </source>
</evidence>
<accession>A0A7H1ML91</accession>
<feature type="compositionally biased region" description="Low complexity" evidence="1">
    <location>
        <begin position="188"/>
        <end position="215"/>
    </location>
</feature>
<keyword evidence="4" id="KW-1185">Reference proteome</keyword>
<dbReference type="RefSeq" id="WP_104914535.1">
    <property type="nucleotide sequence ID" value="NZ_CP026847.1"/>
</dbReference>
<keyword evidence="2" id="KW-0472">Membrane</keyword>
<gene>
    <name evidence="3" type="ORF">FY536_02575</name>
</gene>
<feature type="compositionally biased region" description="Polar residues" evidence="1">
    <location>
        <begin position="216"/>
        <end position="225"/>
    </location>
</feature>
<feature type="region of interest" description="Disordered" evidence="1">
    <location>
        <begin position="188"/>
        <end position="225"/>
    </location>
</feature>
<dbReference type="EMBL" id="CP043431">
    <property type="protein sequence ID" value="QNT64227.1"/>
    <property type="molecule type" value="Genomic_DNA"/>
</dbReference>
<evidence type="ECO:0000256" key="2">
    <source>
        <dbReference type="SAM" id="Phobius"/>
    </source>
</evidence>
<organism evidence="3 4">
    <name type="scientific">Weissella koreensis</name>
    <dbReference type="NCBI Taxonomy" id="165096"/>
    <lineage>
        <taxon>Bacteria</taxon>
        <taxon>Bacillati</taxon>
        <taxon>Bacillota</taxon>
        <taxon>Bacilli</taxon>
        <taxon>Lactobacillales</taxon>
        <taxon>Lactobacillaceae</taxon>
        <taxon>Weissella</taxon>
    </lineage>
</organism>
<keyword evidence="2" id="KW-0812">Transmembrane</keyword>
<dbReference type="AlphaFoldDB" id="A0A7H1ML91"/>
<protein>
    <submittedName>
        <fullName evidence="3">Uncharacterized protein</fullName>
    </submittedName>
</protein>
<proteinExistence type="predicted"/>
<sequence>METRVDKNKKSKKWIYIVLAIIIIIIGMIVFLHNIGSNISSKHNDTELTRSSNHVDTKLKKKQVNKNNLNDVKNKLVGMNLTISPYLYDGEAVDDAMNNGDAPQNLVHDGTNNVSFIDENTMRSKMLGSYNTENYSVTKKYIIINKNDNISGKIPYKFENDEITFKQWDSTSDGHKITWQATISDNIVSDNSDNEVSSDSKGDVSSTSESESQSENNPIKTNDFNKTDLTNRLIGIWQDDQGNKLKITGSSETNYYGAGSAENGPGGFAIGTMDDGSNSENREFKAIAGQQYSPDQTPGSITFSEDYNTVTFVNVMPGSGSQKYTRAQ</sequence>
<evidence type="ECO:0000256" key="1">
    <source>
        <dbReference type="SAM" id="MobiDB-lite"/>
    </source>
</evidence>
<name>A0A7H1ML91_9LACO</name>
<reference evidence="3 4" key="1">
    <citation type="submission" date="2019-08" db="EMBL/GenBank/DDBJ databases">
        <authorList>
            <person name="Chang H.C."/>
            <person name="Mun S.Y."/>
        </authorList>
    </citation>
    <scope>NUCLEOTIDE SEQUENCE [LARGE SCALE GENOMIC DNA]</scope>
    <source>
        <strain evidence="3 4">SK</strain>
    </source>
</reference>
<dbReference type="Proteomes" id="UP000516446">
    <property type="component" value="Chromosome"/>
</dbReference>